<keyword evidence="5" id="KW-0456">Lyase</keyword>
<feature type="modified residue" description="N6-(pyridoxal phosphate)lysine" evidence="3">
    <location>
        <position position="204"/>
    </location>
</feature>
<dbReference type="GO" id="GO:0005737">
    <property type="term" value="C:cytoplasm"/>
    <property type="evidence" value="ECO:0007669"/>
    <property type="project" value="TreeGrafter"/>
</dbReference>
<dbReference type="Gene3D" id="3.90.1150.10">
    <property type="entry name" value="Aspartate Aminotransferase, domain 1"/>
    <property type="match status" value="1"/>
</dbReference>
<dbReference type="InterPro" id="IPR015421">
    <property type="entry name" value="PyrdxlP-dep_Trfase_major"/>
</dbReference>
<dbReference type="InterPro" id="IPR054542">
    <property type="entry name" value="Cys_met_metab_PP"/>
</dbReference>
<dbReference type="EMBL" id="CP030850">
    <property type="protein sequence ID" value="AXE20033.1"/>
    <property type="molecule type" value="Genomic_DNA"/>
</dbReference>
<dbReference type="SUPFAM" id="SSF53383">
    <property type="entry name" value="PLP-dependent transferases"/>
    <property type="match status" value="1"/>
</dbReference>
<sequence>MHYSHIINELAEDREHYFNAVSPPIVQTSNFVFNDFASLRGAFEDEMSAYLYSRGVNPTVDILRQKLAALDETEDCLVLNSGASAIFCAVMSNVQAGDHIVSVHKPYTWAWKLFDNILPRYNVSTTYVDGTLIENFEAALQPNTRVIYLESPNTLTFDLQDLEAVARLAKSRGIVTIIDNSYCSPFFQKPHRFGIDLSLQSATKYIGGHSDTVAGVLTGSKAMIKQIFDREALNTGAFVSPFNGWLLLRGLRTLPIRLKHISESTQKVVAFLKNHPAIERVYFPFDPDFPQYELAKKQMTGACGLVTIALKVDRYEQVEQFAKTLKHFLLAVSWGGHESLIMPKCAGLHPEEFDAKNLEHRLVRLYIGLEEVDYLIEDLSQALNSL</sequence>
<name>A0A344TN12_9BACT</name>
<accession>A0A344TN12</accession>
<dbReference type="InterPro" id="IPR015422">
    <property type="entry name" value="PyrdxlP-dep_Trfase_small"/>
</dbReference>
<dbReference type="PIRSF" id="PIRSF001434">
    <property type="entry name" value="CGS"/>
    <property type="match status" value="1"/>
</dbReference>
<dbReference type="GO" id="GO:0019346">
    <property type="term" value="P:transsulfuration"/>
    <property type="evidence" value="ECO:0007669"/>
    <property type="project" value="InterPro"/>
</dbReference>
<dbReference type="AlphaFoldDB" id="A0A344TN12"/>
<evidence type="ECO:0000313" key="6">
    <source>
        <dbReference type="Proteomes" id="UP000251993"/>
    </source>
</evidence>
<dbReference type="GO" id="GO:0030170">
    <property type="term" value="F:pyridoxal phosphate binding"/>
    <property type="evidence" value="ECO:0007669"/>
    <property type="project" value="InterPro"/>
</dbReference>
<organism evidence="5 6">
    <name type="scientific">Runella rosea</name>
    <dbReference type="NCBI Taxonomy" id="2259595"/>
    <lineage>
        <taxon>Bacteria</taxon>
        <taxon>Pseudomonadati</taxon>
        <taxon>Bacteroidota</taxon>
        <taxon>Cytophagia</taxon>
        <taxon>Cytophagales</taxon>
        <taxon>Spirosomataceae</taxon>
        <taxon>Runella</taxon>
    </lineage>
</organism>
<dbReference type="Proteomes" id="UP000251993">
    <property type="component" value="Chromosome"/>
</dbReference>
<dbReference type="KEGG" id="run:DR864_20915"/>
<dbReference type="RefSeq" id="WP_114068799.1">
    <property type="nucleotide sequence ID" value="NZ_CP030850.1"/>
</dbReference>
<dbReference type="PROSITE" id="PS00868">
    <property type="entry name" value="CYS_MET_METAB_PP"/>
    <property type="match status" value="1"/>
</dbReference>
<comment type="similarity">
    <text evidence="4">Belongs to the trans-sulfuration enzymes family.</text>
</comment>
<dbReference type="InterPro" id="IPR000277">
    <property type="entry name" value="Cys/Met-Metab_PyrdxlP-dep_enz"/>
</dbReference>
<dbReference type="OrthoDB" id="9803729at2"/>
<evidence type="ECO:0000256" key="3">
    <source>
        <dbReference type="PIRSR" id="PIRSR001434-2"/>
    </source>
</evidence>
<proteinExistence type="inferred from homology"/>
<dbReference type="InterPro" id="IPR015424">
    <property type="entry name" value="PyrdxlP-dep_Trfase"/>
</dbReference>
<evidence type="ECO:0000256" key="2">
    <source>
        <dbReference type="ARBA" id="ARBA00022898"/>
    </source>
</evidence>
<comment type="cofactor">
    <cofactor evidence="1 4">
        <name>pyridoxal 5'-phosphate</name>
        <dbReference type="ChEBI" id="CHEBI:597326"/>
    </cofactor>
</comment>
<evidence type="ECO:0000313" key="5">
    <source>
        <dbReference type="EMBL" id="AXE20033.1"/>
    </source>
</evidence>
<reference evidence="5 6" key="1">
    <citation type="submission" date="2018-07" db="EMBL/GenBank/DDBJ databases">
        <title>Genome sequencing of Runella.</title>
        <authorList>
            <person name="Baek M.-G."/>
            <person name="Yi H."/>
        </authorList>
    </citation>
    <scope>NUCLEOTIDE SEQUENCE [LARGE SCALE GENOMIC DNA]</scope>
    <source>
        <strain evidence="5 6">HYN0085</strain>
    </source>
</reference>
<dbReference type="GO" id="GO:0016846">
    <property type="term" value="F:carbon-sulfur lyase activity"/>
    <property type="evidence" value="ECO:0007669"/>
    <property type="project" value="TreeGrafter"/>
</dbReference>
<dbReference type="PANTHER" id="PTHR11808">
    <property type="entry name" value="TRANS-SULFURATION ENZYME FAMILY MEMBER"/>
    <property type="match status" value="1"/>
</dbReference>
<dbReference type="Pfam" id="PF01053">
    <property type="entry name" value="Cys_Met_Meta_PP"/>
    <property type="match status" value="1"/>
</dbReference>
<dbReference type="FunFam" id="3.40.640.10:FF:000046">
    <property type="entry name" value="Cystathionine gamma-lyase"/>
    <property type="match status" value="1"/>
</dbReference>
<keyword evidence="2 3" id="KW-0663">Pyridoxal phosphate</keyword>
<dbReference type="CDD" id="cd00614">
    <property type="entry name" value="CGS_like"/>
    <property type="match status" value="1"/>
</dbReference>
<protein>
    <submittedName>
        <fullName evidence="5">Cystathionine beta-lyase</fullName>
    </submittedName>
</protein>
<evidence type="ECO:0000256" key="4">
    <source>
        <dbReference type="RuleBase" id="RU362118"/>
    </source>
</evidence>
<keyword evidence="6" id="KW-1185">Reference proteome</keyword>
<gene>
    <name evidence="5" type="ORF">DR864_20915</name>
</gene>
<dbReference type="Gene3D" id="3.40.640.10">
    <property type="entry name" value="Type I PLP-dependent aspartate aminotransferase-like (Major domain)"/>
    <property type="match status" value="1"/>
</dbReference>
<dbReference type="PANTHER" id="PTHR11808:SF80">
    <property type="entry name" value="CYSTATHIONINE GAMMA-LYASE"/>
    <property type="match status" value="1"/>
</dbReference>
<evidence type="ECO:0000256" key="1">
    <source>
        <dbReference type="ARBA" id="ARBA00001933"/>
    </source>
</evidence>